<dbReference type="AlphaFoldDB" id="A0A367WAA4"/>
<reference evidence="2 3" key="1">
    <citation type="submission" date="2014-07" db="EMBL/GenBank/DDBJ databases">
        <title>Draft genome sequence of Thalassospira profundimaris 35.</title>
        <authorList>
            <person name="Lai Q."/>
            <person name="Shao Z."/>
        </authorList>
    </citation>
    <scope>NUCLEOTIDE SEQUENCE [LARGE SCALE GENOMIC DNA]</scope>
    <source>
        <strain evidence="2 3">35</strain>
    </source>
</reference>
<name>A0A367WAA4_9PROT</name>
<protein>
    <recommendedName>
        <fullName evidence="4">Outer membrane protein beta-barrel domain-containing protein</fullName>
    </recommendedName>
</protein>
<dbReference type="Proteomes" id="UP000253226">
    <property type="component" value="Unassembled WGS sequence"/>
</dbReference>
<comment type="caution">
    <text evidence="2">The sequence shown here is derived from an EMBL/GenBank/DDBJ whole genome shotgun (WGS) entry which is preliminary data.</text>
</comment>
<dbReference type="RefSeq" id="WP_114102025.1">
    <property type="nucleotide sequence ID" value="NZ_JPWF01000005.1"/>
</dbReference>
<dbReference type="OrthoDB" id="7355656at2"/>
<evidence type="ECO:0000313" key="3">
    <source>
        <dbReference type="Proteomes" id="UP000253226"/>
    </source>
</evidence>
<sequence>MMTKSHLMATLLYPAFLAALIATGFGQGSVAHAQSNPVPDISQTEPTSRLAFGGSPGIGILPPAGQNGISRYFSGRARNSILLGTEPDDTEQGSLLWLELDSTRTLQNRFSTQIGLGYAPSPEFGFAVGPFIDLSAAKSENIGIYQTGGYAFDENRNRVLLSEGGNSFNDAGLAASLSYMPLQDIWIGLHGSVSHNLTPVQPDQSILDGIDAMLGLTASYRIEF</sequence>
<feature type="chain" id="PRO_5016969344" description="Outer membrane protein beta-barrel domain-containing protein" evidence="1">
    <location>
        <begin position="34"/>
        <end position="224"/>
    </location>
</feature>
<gene>
    <name evidence="2" type="ORF">TH19_09460</name>
</gene>
<accession>A0A367WAA4</accession>
<evidence type="ECO:0000256" key="1">
    <source>
        <dbReference type="SAM" id="SignalP"/>
    </source>
</evidence>
<keyword evidence="1" id="KW-0732">Signal</keyword>
<proteinExistence type="predicted"/>
<feature type="signal peptide" evidence="1">
    <location>
        <begin position="1"/>
        <end position="33"/>
    </location>
</feature>
<evidence type="ECO:0000313" key="2">
    <source>
        <dbReference type="EMBL" id="RCK37482.1"/>
    </source>
</evidence>
<dbReference type="EMBL" id="JPWF01000005">
    <property type="protein sequence ID" value="RCK37482.1"/>
    <property type="molecule type" value="Genomic_DNA"/>
</dbReference>
<evidence type="ECO:0008006" key="4">
    <source>
        <dbReference type="Google" id="ProtNLM"/>
    </source>
</evidence>
<organism evidence="2 3">
    <name type="scientific">Thalassospira profundimaris</name>
    <dbReference type="NCBI Taxonomy" id="502049"/>
    <lineage>
        <taxon>Bacteria</taxon>
        <taxon>Pseudomonadati</taxon>
        <taxon>Pseudomonadota</taxon>
        <taxon>Alphaproteobacteria</taxon>
        <taxon>Rhodospirillales</taxon>
        <taxon>Thalassospiraceae</taxon>
        <taxon>Thalassospira</taxon>
    </lineage>
</organism>